<dbReference type="InterPro" id="IPR003661">
    <property type="entry name" value="HisK_dim/P_dom"/>
</dbReference>
<proteinExistence type="predicted"/>
<dbReference type="SMART" id="SM00388">
    <property type="entry name" value="HisKA"/>
    <property type="match status" value="1"/>
</dbReference>
<dbReference type="Proteomes" id="UP000001175">
    <property type="component" value="Chromosome"/>
</dbReference>
<dbReference type="Pfam" id="PF00512">
    <property type="entry name" value="HisKA"/>
    <property type="match status" value="1"/>
</dbReference>
<dbReference type="SUPFAM" id="SSF55874">
    <property type="entry name" value="ATPase domain of HSP90 chaperone/DNA topoisomerase II/histidine kinase"/>
    <property type="match status" value="1"/>
</dbReference>
<evidence type="ECO:0000313" key="8">
    <source>
        <dbReference type="EMBL" id="BAD80046.1"/>
    </source>
</evidence>
<dbReference type="GO" id="GO:0000155">
    <property type="term" value="F:phosphorelay sensor kinase activity"/>
    <property type="evidence" value="ECO:0007669"/>
    <property type="project" value="InterPro"/>
</dbReference>
<feature type="region of interest" description="Disordered" evidence="6">
    <location>
        <begin position="308"/>
        <end position="330"/>
    </location>
</feature>
<evidence type="ECO:0000256" key="5">
    <source>
        <dbReference type="ARBA" id="ARBA00023012"/>
    </source>
</evidence>
<dbReference type="KEGG" id="syc:syc1856_d"/>
<sequence>MASGWTLLAGFAGGLTIASLFQSIRDLSQPGIKETSTEAATGPELPRTPAALPDNELKQRLLNSELQAALAQFQAGYLARAAHELRSPLSTLMSLNQLILADLCESPAEERVAVQRSQIAARRLLQLLDQLIVVSQWQSGRLPLRFEDLAIAPVLTRLQTVLQPIAAGRNLALHWPTDWSTLPMVNSDRRALEHCLLHWLQAAIAAPGCTQIQLRIRAEQSDWWVEIDHDGPAWTDVANLEQSLQGQGLSILIGQQLLDLLGGQLEFSTPESGSARLSLRLLGRLVPAIAASRGAPLLVAQQTVAAADQQQEEGAVGHDPNAGYQQTPDE</sequence>
<dbReference type="eggNOG" id="COG2205">
    <property type="taxonomic scope" value="Bacteria"/>
</dbReference>
<accession>A0A0H3K483</accession>
<evidence type="ECO:0000256" key="4">
    <source>
        <dbReference type="ARBA" id="ARBA00022777"/>
    </source>
</evidence>
<dbReference type="EMBL" id="AP008231">
    <property type="protein sequence ID" value="BAD80046.1"/>
    <property type="molecule type" value="Genomic_DNA"/>
</dbReference>
<evidence type="ECO:0000256" key="1">
    <source>
        <dbReference type="ARBA" id="ARBA00000085"/>
    </source>
</evidence>
<dbReference type="InterPro" id="IPR003594">
    <property type="entry name" value="HATPase_dom"/>
</dbReference>
<evidence type="ECO:0000313" key="9">
    <source>
        <dbReference type="Proteomes" id="UP000001175"/>
    </source>
</evidence>
<dbReference type="Gene3D" id="3.30.565.10">
    <property type="entry name" value="Histidine kinase-like ATPase, C-terminal domain"/>
    <property type="match status" value="1"/>
</dbReference>
<protein>
    <recommendedName>
        <fullName evidence="2">histidine kinase</fullName>
        <ecNumber evidence="2">2.7.13.3</ecNumber>
    </recommendedName>
</protein>
<evidence type="ECO:0000256" key="6">
    <source>
        <dbReference type="SAM" id="MobiDB-lite"/>
    </source>
</evidence>
<dbReference type="GeneID" id="93876926"/>
<keyword evidence="4 8" id="KW-0418">Kinase</keyword>
<dbReference type="InterPro" id="IPR036097">
    <property type="entry name" value="HisK_dim/P_sf"/>
</dbReference>
<dbReference type="PANTHER" id="PTHR43711:SF26">
    <property type="entry name" value="SENSOR HISTIDINE KINASE RCSC"/>
    <property type="match status" value="1"/>
</dbReference>
<evidence type="ECO:0000256" key="3">
    <source>
        <dbReference type="ARBA" id="ARBA00022679"/>
    </source>
</evidence>
<gene>
    <name evidence="8" type="ordered locus">syc1856_d</name>
</gene>
<organism evidence="8 9">
    <name type="scientific">Synechococcus sp. (strain ATCC 27144 / PCC 6301 / SAUG 1402/1)</name>
    <name type="common">Anacystis nidulans</name>
    <dbReference type="NCBI Taxonomy" id="269084"/>
    <lineage>
        <taxon>Bacteria</taxon>
        <taxon>Bacillati</taxon>
        <taxon>Cyanobacteriota</taxon>
        <taxon>Cyanophyceae</taxon>
        <taxon>Synechococcales</taxon>
        <taxon>Synechococcaceae</taxon>
        <taxon>Synechococcus</taxon>
    </lineage>
</organism>
<dbReference type="Gene3D" id="1.10.287.130">
    <property type="match status" value="1"/>
</dbReference>
<dbReference type="AlphaFoldDB" id="A0A0H3K483"/>
<feature type="domain" description="Histidine kinase" evidence="7">
    <location>
        <begin position="80"/>
        <end position="285"/>
    </location>
</feature>
<dbReference type="PROSITE" id="PS50109">
    <property type="entry name" value="HIS_KIN"/>
    <property type="match status" value="1"/>
</dbReference>
<name>A0A0H3K483_SYNP6</name>
<keyword evidence="5" id="KW-0902">Two-component regulatory system</keyword>
<evidence type="ECO:0000256" key="2">
    <source>
        <dbReference type="ARBA" id="ARBA00012438"/>
    </source>
</evidence>
<dbReference type="InterPro" id="IPR036890">
    <property type="entry name" value="HATPase_C_sf"/>
</dbReference>
<evidence type="ECO:0000259" key="7">
    <source>
        <dbReference type="PROSITE" id="PS50109"/>
    </source>
</evidence>
<reference evidence="8 9" key="1">
    <citation type="journal article" date="2007" name="Photosyn. Res.">
        <title>Complete nucleotide sequence of the freshwater unicellular cyanobacterium Synechococcus elongatus PCC 6301 chromosome: gene content and organization.</title>
        <authorList>
            <person name="Sugita C."/>
            <person name="Ogata K."/>
            <person name="Shikata M."/>
            <person name="Jikuya H."/>
            <person name="Takano J."/>
            <person name="Furumichi M."/>
            <person name="Kanehisa M."/>
            <person name="Omata T."/>
            <person name="Sugiura M."/>
            <person name="Sugita M."/>
        </authorList>
    </citation>
    <scope>NUCLEOTIDE SEQUENCE [LARGE SCALE GENOMIC DNA]</scope>
    <source>
        <strain evidence="9">ATCC 27144 / PCC 6301 / SAUG 1402/1</strain>
    </source>
</reference>
<dbReference type="PANTHER" id="PTHR43711">
    <property type="entry name" value="TWO-COMPONENT HISTIDINE KINASE"/>
    <property type="match status" value="1"/>
</dbReference>
<dbReference type="InterPro" id="IPR005467">
    <property type="entry name" value="His_kinase_dom"/>
</dbReference>
<comment type="catalytic activity">
    <reaction evidence="1">
        <text>ATP + protein L-histidine = ADP + protein N-phospho-L-histidine.</text>
        <dbReference type="EC" id="2.7.13.3"/>
    </reaction>
</comment>
<dbReference type="SUPFAM" id="SSF47384">
    <property type="entry name" value="Homodimeric domain of signal transducing histidine kinase"/>
    <property type="match status" value="1"/>
</dbReference>
<dbReference type="EC" id="2.7.13.3" evidence="2"/>
<dbReference type="RefSeq" id="WP_011244166.1">
    <property type="nucleotide sequence ID" value="NC_006576.1"/>
</dbReference>
<dbReference type="InterPro" id="IPR050736">
    <property type="entry name" value="Sensor_HK_Regulatory"/>
</dbReference>
<keyword evidence="3" id="KW-0808">Transferase</keyword>
<dbReference type="Pfam" id="PF02518">
    <property type="entry name" value="HATPase_c"/>
    <property type="match status" value="1"/>
</dbReference>